<dbReference type="HOGENOM" id="CLU_2047591_0_0_3"/>
<feature type="domain" description="SCP2" evidence="1">
    <location>
        <begin position="33"/>
        <end position="111"/>
    </location>
</feature>
<dbReference type="OrthoDB" id="9809312at2"/>
<gene>
    <name evidence="2" type="ordered locus">PMT_1572</name>
</gene>
<dbReference type="EMBL" id="BX548175">
    <property type="protein sequence ID" value="CAE21747.1"/>
    <property type="molecule type" value="Genomic_DNA"/>
</dbReference>
<dbReference type="InterPro" id="IPR003033">
    <property type="entry name" value="SCP2_sterol-bd_dom"/>
</dbReference>
<dbReference type="Gene3D" id="3.30.1050.10">
    <property type="entry name" value="SCP2 sterol-binding domain"/>
    <property type="match status" value="1"/>
</dbReference>
<dbReference type="Proteomes" id="UP000001423">
    <property type="component" value="Chromosome"/>
</dbReference>
<evidence type="ECO:0000259" key="1">
    <source>
        <dbReference type="Pfam" id="PF02036"/>
    </source>
</evidence>
<dbReference type="AlphaFoldDB" id="Q7V5I8"/>
<dbReference type="SUPFAM" id="SSF55718">
    <property type="entry name" value="SCP-like"/>
    <property type="match status" value="1"/>
</dbReference>
<proteinExistence type="predicted"/>
<dbReference type="KEGG" id="pmt:PMT_1572"/>
<evidence type="ECO:0000313" key="3">
    <source>
        <dbReference type="Proteomes" id="UP000001423"/>
    </source>
</evidence>
<accession>Q7V5I8</accession>
<keyword evidence="3" id="KW-1185">Reference proteome</keyword>
<name>Q7V5I8_PROMM</name>
<sequence>MQNTMTESKIHEVMETLEKQFEPSLASEVPFGAYQVQLTDQDAIWHILIEPGSCKAMHGSHPHPIIISYMSLETLVELNTGRLSEMKAWITGRLRFEGNLRVALSYTKAFKKISMGLSNV</sequence>
<reference evidence="2 3" key="1">
    <citation type="journal article" date="2003" name="Nature">
        <title>Genome divergence in two Prochlorococcus ecotypes reflects oceanic niche differentiation.</title>
        <authorList>
            <person name="Rocap G."/>
            <person name="Larimer F.W."/>
            <person name="Lamerdin J.E."/>
            <person name="Malfatti S."/>
            <person name="Chain P."/>
            <person name="Ahlgren N.A."/>
            <person name="Arellano A."/>
            <person name="Coleman M."/>
            <person name="Hauser L."/>
            <person name="Hess W.R."/>
            <person name="Johnson Z.I."/>
            <person name="Land M.L."/>
            <person name="Lindell D."/>
            <person name="Post A.F."/>
            <person name="Regala W."/>
            <person name="Shah M."/>
            <person name="Shaw S.L."/>
            <person name="Steglich C."/>
            <person name="Sullivan M.B."/>
            <person name="Ting C.S."/>
            <person name="Tolonen A."/>
            <person name="Webb E.A."/>
            <person name="Zinser E.R."/>
            <person name="Chisholm S.W."/>
        </authorList>
    </citation>
    <scope>NUCLEOTIDE SEQUENCE [LARGE SCALE GENOMIC DNA]</scope>
    <source>
        <strain evidence="3">MIT 9313</strain>
    </source>
</reference>
<dbReference type="Pfam" id="PF02036">
    <property type="entry name" value="SCP2"/>
    <property type="match status" value="1"/>
</dbReference>
<evidence type="ECO:0000313" key="2">
    <source>
        <dbReference type="EMBL" id="CAE21747.1"/>
    </source>
</evidence>
<protein>
    <recommendedName>
        <fullName evidence="1">SCP2 domain-containing protein</fullName>
    </recommendedName>
</protein>
<dbReference type="eggNOG" id="COG3255">
    <property type="taxonomic scope" value="Bacteria"/>
</dbReference>
<dbReference type="InterPro" id="IPR036527">
    <property type="entry name" value="SCP2_sterol-bd_dom_sf"/>
</dbReference>
<organism evidence="2 3">
    <name type="scientific">Prochlorococcus marinus (strain MIT 9313)</name>
    <dbReference type="NCBI Taxonomy" id="74547"/>
    <lineage>
        <taxon>Bacteria</taxon>
        <taxon>Bacillati</taxon>
        <taxon>Cyanobacteriota</taxon>
        <taxon>Cyanophyceae</taxon>
        <taxon>Synechococcales</taxon>
        <taxon>Prochlorococcaceae</taxon>
        <taxon>Prochlorococcus</taxon>
    </lineage>
</organism>